<dbReference type="InterPro" id="IPR036390">
    <property type="entry name" value="WH_DNA-bd_sf"/>
</dbReference>
<evidence type="ECO:0000256" key="3">
    <source>
        <dbReference type="ARBA" id="ARBA00023125"/>
    </source>
</evidence>
<organism evidence="6 7">
    <name type="scientific">Limimonas halophila</name>
    <dbReference type="NCBI Taxonomy" id="1082479"/>
    <lineage>
        <taxon>Bacteria</taxon>
        <taxon>Pseudomonadati</taxon>
        <taxon>Pseudomonadota</taxon>
        <taxon>Alphaproteobacteria</taxon>
        <taxon>Rhodospirillales</taxon>
        <taxon>Rhodovibrionaceae</taxon>
        <taxon>Limimonas</taxon>
    </lineage>
</organism>
<dbReference type="GO" id="GO:0043565">
    <property type="term" value="F:sequence-specific DNA binding"/>
    <property type="evidence" value="ECO:0007669"/>
    <property type="project" value="TreeGrafter"/>
</dbReference>
<evidence type="ECO:0000259" key="5">
    <source>
        <dbReference type="PROSITE" id="PS50931"/>
    </source>
</evidence>
<dbReference type="GO" id="GO:0006351">
    <property type="term" value="P:DNA-templated transcription"/>
    <property type="evidence" value="ECO:0007669"/>
    <property type="project" value="TreeGrafter"/>
</dbReference>
<dbReference type="CDD" id="cd08432">
    <property type="entry name" value="PBP2_GcdR_TrpI_HvrB_AmpR_like"/>
    <property type="match status" value="1"/>
</dbReference>
<dbReference type="Proteomes" id="UP000199415">
    <property type="component" value="Unassembled WGS sequence"/>
</dbReference>
<dbReference type="Pfam" id="PF03466">
    <property type="entry name" value="LysR_substrate"/>
    <property type="match status" value="1"/>
</dbReference>
<dbReference type="SUPFAM" id="SSF53850">
    <property type="entry name" value="Periplasmic binding protein-like II"/>
    <property type="match status" value="1"/>
</dbReference>
<proteinExistence type="inferred from homology"/>
<dbReference type="PANTHER" id="PTHR30537:SF79">
    <property type="entry name" value="TRANSCRIPTIONAL REGULATOR-RELATED"/>
    <property type="match status" value="1"/>
</dbReference>
<dbReference type="Pfam" id="PF00126">
    <property type="entry name" value="HTH_1"/>
    <property type="match status" value="1"/>
</dbReference>
<evidence type="ECO:0000313" key="7">
    <source>
        <dbReference type="Proteomes" id="UP000199415"/>
    </source>
</evidence>
<dbReference type="Gene3D" id="1.10.10.10">
    <property type="entry name" value="Winged helix-like DNA-binding domain superfamily/Winged helix DNA-binding domain"/>
    <property type="match status" value="1"/>
</dbReference>
<reference evidence="6 7" key="1">
    <citation type="submission" date="2016-10" db="EMBL/GenBank/DDBJ databases">
        <authorList>
            <person name="de Groot N.N."/>
        </authorList>
    </citation>
    <scope>NUCLEOTIDE SEQUENCE [LARGE SCALE GENOMIC DNA]</scope>
    <source>
        <strain evidence="6 7">DSM 25584</strain>
    </source>
</reference>
<evidence type="ECO:0000256" key="4">
    <source>
        <dbReference type="ARBA" id="ARBA00023163"/>
    </source>
</evidence>
<accession>A0A1G7TDU7</accession>
<keyword evidence="3" id="KW-0238">DNA-binding</keyword>
<dbReference type="EMBL" id="FNCE01000009">
    <property type="protein sequence ID" value="SDG33478.1"/>
    <property type="molecule type" value="Genomic_DNA"/>
</dbReference>
<feature type="domain" description="HTH lysR-type" evidence="5">
    <location>
        <begin position="4"/>
        <end position="61"/>
    </location>
</feature>
<keyword evidence="4" id="KW-0804">Transcription</keyword>
<dbReference type="PANTHER" id="PTHR30537">
    <property type="entry name" value="HTH-TYPE TRANSCRIPTIONAL REGULATOR"/>
    <property type="match status" value="1"/>
</dbReference>
<evidence type="ECO:0000313" key="6">
    <source>
        <dbReference type="EMBL" id="SDG33478.1"/>
    </source>
</evidence>
<dbReference type="Gene3D" id="3.40.190.10">
    <property type="entry name" value="Periplasmic binding protein-like II"/>
    <property type="match status" value="2"/>
</dbReference>
<dbReference type="AlphaFoldDB" id="A0A1G7TDU7"/>
<protein>
    <submittedName>
        <fullName evidence="6">Transcriptional regulator, LysR family</fullName>
    </submittedName>
</protein>
<keyword evidence="7" id="KW-1185">Reference proteome</keyword>
<sequence length="293" mass="31601">MELPPFAALRAFEAAARLESFRAAATELRLSESAISHQVKKLERHLGVTLFLRRDRRLTVTAAGRQYQAELGEAIAGMRAATRRVTARATGRLTLSIPPSFAGRWLVPRLPAFQTEHPGIALHLETSARVTDFSRDAVDAAVRMAPDVDAHLHADRLWPETLAPVAGPSLRERFPEPADAAAIARGPLLANSLHPGEWAWWARTHGLDPAALPVPTALDSSESVLRASTAGMGVGLGRRPLVDDGLADGSLIRLGEAIATGAVYWFVAPPHTVTSPAVDAFRRWLLRQVRAGG</sequence>
<dbReference type="InterPro" id="IPR005119">
    <property type="entry name" value="LysR_subst-bd"/>
</dbReference>
<dbReference type="PRINTS" id="PR00039">
    <property type="entry name" value="HTHLYSR"/>
</dbReference>
<keyword evidence="2" id="KW-0805">Transcription regulation</keyword>
<dbReference type="GO" id="GO:0003700">
    <property type="term" value="F:DNA-binding transcription factor activity"/>
    <property type="evidence" value="ECO:0007669"/>
    <property type="project" value="InterPro"/>
</dbReference>
<dbReference type="SUPFAM" id="SSF46785">
    <property type="entry name" value="Winged helix' DNA-binding domain"/>
    <property type="match status" value="1"/>
</dbReference>
<dbReference type="RefSeq" id="WP_176758649.1">
    <property type="nucleotide sequence ID" value="NZ_FNCE01000009.1"/>
</dbReference>
<evidence type="ECO:0000256" key="1">
    <source>
        <dbReference type="ARBA" id="ARBA00009437"/>
    </source>
</evidence>
<dbReference type="PROSITE" id="PS50931">
    <property type="entry name" value="HTH_LYSR"/>
    <property type="match status" value="1"/>
</dbReference>
<dbReference type="FunFam" id="1.10.10.10:FF:000001">
    <property type="entry name" value="LysR family transcriptional regulator"/>
    <property type="match status" value="1"/>
</dbReference>
<evidence type="ECO:0000256" key="2">
    <source>
        <dbReference type="ARBA" id="ARBA00023015"/>
    </source>
</evidence>
<dbReference type="STRING" id="1082479.SAMN05216241_10941"/>
<comment type="similarity">
    <text evidence="1">Belongs to the LysR transcriptional regulatory family.</text>
</comment>
<dbReference type="InterPro" id="IPR000847">
    <property type="entry name" value="LysR_HTH_N"/>
</dbReference>
<dbReference type="InterPro" id="IPR036388">
    <property type="entry name" value="WH-like_DNA-bd_sf"/>
</dbReference>
<dbReference type="InterPro" id="IPR058163">
    <property type="entry name" value="LysR-type_TF_proteobact-type"/>
</dbReference>
<gene>
    <name evidence="6" type="ORF">SAMN05216241_10941</name>
</gene>
<name>A0A1G7TDU7_9PROT</name>